<dbReference type="Pfam" id="PF03083">
    <property type="entry name" value="MtN3_slv"/>
    <property type="match status" value="1"/>
</dbReference>
<accession>A0A929KZ67</accession>
<gene>
    <name evidence="2" type="ORF">IRJ16_12130</name>
</gene>
<dbReference type="Proteomes" id="UP000622475">
    <property type="component" value="Unassembled WGS sequence"/>
</dbReference>
<proteinExistence type="predicted"/>
<feature type="transmembrane region" description="Helical" evidence="1">
    <location>
        <begin position="37"/>
        <end position="55"/>
    </location>
</feature>
<evidence type="ECO:0000313" key="3">
    <source>
        <dbReference type="Proteomes" id="UP000622475"/>
    </source>
</evidence>
<keyword evidence="1" id="KW-1133">Transmembrane helix</keyword>
<feature type="transmembrane region" description="Helical" evidence="1">
    <location>
        <begin position="6"/>
        <end position="25"/>
    </location>
</feature>
<keyword evidence="1" id="KW-0812">Transmembrane</keyword>
<dbReference type="GO" id="GO:0016020">
    <property type="term" value="C:membrane"/>
    <property type="evidence" value="ECO:0007669"/>
    <property type="project" value="InterPro"/>
</dbReference>
<dbReference type="InterPro" id="IPR004316">
    <property type="entry name" value="SWEET_rpt"/>
</dbReference>
<name>A0A929KZ67_9SPHI</name>
<organism evidence="2 3">
    <name type="scientific">Mucilaginibacter myungsuensis</name>
    <dbReference type="NCBI Taxonomy" id="649104"/>
    <lineage>
        <taxon>Bacteria</taxon>
        <taxon>Pseudomonadati</taxon>
        <taxon>Bacteroidota</taxon>
        <taxon>Sphingobacteriia</taxon>
        <taxon>Sphingobacteriales</taxon>
        <taxon>Sphingobacteriaceae</taxon>
        <taxon>Mucilaginibacter</taxon>
    </lineage>
</organism>
<dbReference type="Gene3D" id="1.20.1280.290">
    <property type="match status" value="1"/>
</dbReference>
<protein>
    <submittedName>
        <fullName evidence="2">SemiSWEET transporter</fullName>
    </submittedName>
</protein>
<keyword evidence="1" id="KW-0472">Membrane</keyword>
<comment type="caution">
    <text evidence="2">The sequence shown here is derived from an EMBL/GenBank/DDBJ whole genome shotgun (WGS) entry which is preliminary data.</text>
</comment>
<evidence type="ECO:0000256" key="1">
    <source>
        <dbReference type="SAM" id="Phobius"/>
    </source>
</evidence>
<dbReference type="NCBIfam" id="NF037968">
    <property type="entry name" value="SemiSWEET_2"/>
    <property type="match status" value="1"/>
</dbReference>
<feature type="transmembrane region" description="Helical" evidence="1">
    <location>
        <begin position="61"/>
        <end position="79"/>
    </location>
</feature>
<keyword evidence="3" id="KW-1185">Reference proteome</keyword>
<dbReference type="RefSeq" id="WP_194111847.1">
    <property type="nucleotide sequence ID" value="NZ_JADFFL010000004.1"/>
</dbReference>
<sequence>MEATEILGLAAGICTSGAAIPQIVTTIKKKEAKQVSPVMFAVLMIGNGLWVYYGIHKDDLPIIITNCLSVTFDLIMLFLKFRYRDNA</sequence>
<dbReference type="EMBL" id="JADFFL010000004">
    <property type="protein sequence ID" value="MBE9662633.1"/>
    <property type="molecule type" value="Genomic_DNA"/>
</dbReference>
<reference evidence="2" key="1">
    <citation type="submission" date="2020-10" db="EMBL/GenBank/DDBJ databases">
        <title>Mucilaginibacter mali sp. nov., isolated from rhizosphere soil of apple orchard.</title>
        <authorList>
            <person name="Lee J.-S."/>
            <person name="Kim H.S."/>
            <person name="Kim J.-S."/>
        </authorList>
    </citation>
    <scope>NUCLEOTIDE SEQUENCE</scope>
    <source>
        <strain evidence="2">KCTC 22746</strain>
    </source>
</reference>
<dbReference type="InterPro" id="IPR047662">
    <property type="entry name" value="SemiSWEET"/>
</dbReference>
<dbReference type="AlphaFoldDB" id="A0A929KZ67"/>
<dbReference type="GO" id="GO:0051119">
    <property type="term" value="F:sugar transmembrane transporter activity"/>
    <property type="evidence" value="ECO:0007669"/>
    <property type="project" value="InterPro"/>
</dbReference>
<evidence type="ECO:0000313" key="2">
    <source>
        <dbReference type="EMBL" id="MBE9662633.1"/>
    </source>
</evidence>